<dbReference type="GO" id="GO:0008765">
    <property type="term" value="F:UDP-N-acetylmuramoylalanyl-D-glutamate-2,6-diaminopimelate ligase activity"/>
    <property type="evidence" value="ECO:0007669"/>
    <property type="project" value="UniProtKB-EC"/>
</dbReference>
<keyword evidence="14" id="KW-1185">Reference proteome</keyword>
<keyword evidence="3 7" id="KW-0133">Cell shape</keyword>
<feature type="domain" description="Mur ligase central" evidence="12">
    <location>
        <begin position="147"/>
        <end position="344"/>
    </location>
</feature>
<dbReference type="InterPro" id="IPR036565">
    <property type="entry name" value="Mur-like_cat_sf"/>
</dbReference>
<dbReference type="Gene3D" id="3.90.190.20">
    <property type="entry name" value="Mur ligase, C-terminal domain"/>
    <property type="match status" value="1"/>
</dbReference>
<feature type="binding site" evidence="7">
    <location>
        <position position="418"/>
    </location>
    <ligand>
        <name>meso-2,6-diaminopimelate</name>
        <dbReference type="ChEBI" id="CHEBI:57791"/>
    </ligand>
</feature>
<dbReference type="InterPro" id="IPR013221">
    <property type="entry name" value="Mur_ligase_cen"/>
</dbReference>
<evidence type="ECO:0000256" key="7">
    <source>
        <dbReference type="HAMAP-Rule" id="MF_00208"/>
    </source>
</evidence>
<comment type="cofactor">
    <cofactor evidence="7">
        <name>Mg(2+)</name>
        <dbReference type="ChEBI" id="CHEBI:18420"/>
    </cofactor>
</comment>
<dbReference type="InterPro" id="IPR004101">
    <property type="entry name" value="Mur_ligase_C"/>
</dbReference>
<comment type="caution">
    <text evidence="13">The sequence shown here is derived from an EMBL/GenBank/DDBJ whole genome shotgun (WGS) entry which is preliminary data.</text>
</comment>
<feature type="binding site" evidence="7">
    <location>
        <position position="218"/>
    </location>
    <ligand>
        <name>UDP-N-acetyl-alpha-D-muramoyl-L-alanyl-D-glutamate</name>
        <dbReference type="ChEBI" id="CHEBI:83900"/>
    </ligand>
</feature>
<evidence type="ECO:0000256" key="1">
    <source>
        <dbReference type="ARBA" id="ARBA00005898"/>
    </source>
</evidence>
<gene>
    <name evidence="7" type="primary">murE</name>
    <name evidence="13" type="ORF">V1633_19390</name>
</gene>
<evidence type="ECO:0000256" key="6">
    <source>
        <dbReference type="ARBA" id="ARBA00023316"/>
    </source>
</evidence>
<evidence type="ECO:0000259" key="10">
    <source>
        <dbReference type="Pfam" id="PF01225"/>
    </source>
</evidence>
<dbReference type="RefSeq" id="WP_331215760.1">
    <property type="nucleotide sequence ID" value="NZ_JAZGQK010000016.1"/>
</dbReference>
<keyword evidence="7 13" id="KW-0436">Ligase</keyword>
<evidence type="ECO:0000259" key="12">
    <source>
        <dbReference type="Pfam" id="PF08245"/>
    </source>
</evidence>
<feature type="region of interest" description="Disordered" evidence="9">
    <location>
        <begin position="1"/>
        <end position="22"/>
    </location>
</feature>
<feature type="binding site" evidence="7">
    <location>
        <position position="66"/>
    </location>
    <ligand>
        <name>UDP-N-acetyl-alpha-D-muramoyl-L-alanyl-D-glutamate</name>
        <dbReference type="ChEBI" id="CHEBI:83900"/>
    </ligand>
</feature>
<dbReference type="EMBL" id="JAZGQK010000016">
    <property type="protein sequence ID" value="MEE6260652.1"/>
    <property type="molecule type" value="Genomic_DNA"/>
</dbReference>
<evidence type="ECO:0000313" key="13">
    <source>
        <dbReference type="EMBL" id="MEE6260652.1"/>
    </source>
</evidence>
<evidence type="ECO:0000313" key="14">
    <source>
        <dbReference type="Proteomes" id="UP001332243"/>
    </source>
</evidence>
<feature type="short sequence motif" description="Meso-diaminopimelate recognition motif" evidence="7">
    <location>
        <begin position="442"/>
        <end position="445"/>
    </location>
</feature>
<dbReference type="HAMAP" id="MF_00208">
    <property type="entry name" value="MurE"/>
    <property type="match status" value="1"/>
</dbReference>
<keyword evidence="4 7" id="KW-0573">Peptidoglycan synthesis</keyword>
<dbReference type="Pfam" id="PF01225">
    <property type="entry name" value="Mur_ligase"/>
    <property type="match status" value="1"/>
</dbReference>
<keyword evidence="6 7" id="KW-0961">Cell wall biogenesis/degradation</keyword>
<keyword evidence="7" id="KW-0547">Nucleotide-binding</keyword>
<feature type="binding site" evidence="7">
    <location>
        <position position="500"/>
    </location>
    <ligand>
        <name>meso-2,6-diaminopimelate</name>
        <dbReference type="ChEBI" id="CHEBI:57791"/>
    </ligand>
</feature>
<dbReference type="InterPro" id="IPR035911">
    <property type="entry name" value="MurE/MurF_N"/>
</dbReference>
<comment type="pathway">
    <text evidence="7 8">Cell wall biogenesis; peptidoglycan biosynthesis.</text>
</comment>
<evidence type="ECO:0000259" key="11">
    <source>
        <dbReference type="Pfam" id="PF02875"/>
    </source>
</evidence>
<comment type="subcellular location">
    <subcellularLocation>
        <location evidence="7 8">Cytoplasm</location>
    </subcellularLocation>
</comment>
<dbReference type="Pfam" id="PF02875">
    <property type="entry name" value="Mur_ligase_C"/>
    <property type="match status" value="1"/>
</dbReference>
<evidence type="ECO:0000256" key="2">
    <source>
        <dbReference type="ARBA" id="ARBA00022618"/>
    </source>
</evidence>
<keyword evidence="5 7" id="KW-0131">Cell cycle</keyword>
<dbReference type="NCBIfam" id="NF001124">
    <property type="entry name" value="PRK00139.1-2"/>
    <property type="match status" value="1"/>
</dbReference>
<comment type="caution">
    <text evidence="7">Lacks conserved residue(s) required for the propagation of feature annotation.</text>
</comment>
<organism evidence="13 14">
    <name type="scientific">Plantactinospora sonchi</name>
    <dbReference type="NCBI Taxonomy" id="1544735"/>
    <lineage>
        <taxon>Bacteria</taxon>
        <taxon>Bacillati</taxon>
        <taxon>Actinomycetota</taxon>
        <taxon>Actinomycetes</taxon>
        <taxon>Micromonosporales</taxon>
        <taxon>Micromonosporaceae</taxon>
        <taxon>Plantactinospora</taxon>
    </lineage>
</organism>
<comment type="similarity">
    <text evidence="1 7">Belongs to the MurCDEF family. MurE subfamily.</text>
</comment>
<evidence type="ECO:0000256" key="5">
    <source>
        <dbReference type="ARBA" id="ARBA00023306"/>
    </source>
</evidence>
<dbReference type="SUPFAM" id="SSF63418">
    <property type="entry name" value="MurE/MurF N-terminal domain"/>
    <property type="match status" value="1"/>
</dbReference>
<evidence type="ECO:0000256" key="3">
    <source>
        <dbReference type="ARBA" id="ARBA00022960"/>
    </source>
</evidence>
<sequence length="533" mass="54173">MRGGPPDGVGSDAVPGNPRPQAVTPIRLADLAARVAADPVARVELPGVELPPGWAEVTVTGVTHASGEVRPGDLYAALPGARRHGAEFLPAVVAAGAVAVLTDPAGAAAAAEAGLPALVVPDPRAVLGELASAVYGDPTAGLTVIGITGTAGKTSTSYLIESGLRAAGHVTGLIGTVECRLGDLVVESVRTTPEATDLHAMLAAARERGVTAVAMEVSSHALVMGRVGGVRFAVGGYTNFGHDHLDFHADVADYFAAKARLFDGRCAAEVLNHDDPALRPLVRPATVTFSANGDPAATWRAERIRDVGYTQTFIAHGPDGVAVEAAVALPGRHNVANALLAIATLVAAGVDPAVAAAGVAACPGVPGRLELVDAPGPVRGVVDFAHTPDATVAALTALRELTGADHRLICVLGSGGDRDQGKRALMGAAAARGADLVVVTDDNPRSEDPAVIRAAVRRGAEEAATPARVVEVGGRRAAIAEAVRLAEPGDVVAVLGKGHERGQEIGGRTEPFDDRVELATALAARFNTLLERR</sequence>
<evidence type="ECO:0000256" key="9">
    <source>
        <dbReference type="SAM" id="MobiDB-lite"/>
    </source>
</evidence>
<keyword evidence="7" id="KW-0460">Magnesium</keyword>
<dbReference type="Pfam" id="PF08245">
    <property type="entry name" value="Mur_ligase_M"/>
    <property type="match status" value="1"/>
</dbReference>
<keyword evidence="2 7" id="KW-0132">Cell division</keyword>
<evidence type="ECO:0000256" key="4">
    <source>
        <dbReference type="ARBA" id="ARBA00022984"/>
    </source>
</evidence>
<feature type="domain" description="Mur ligase N-terminal catalytic" evidence="10">
    <location>
        <begin position="59"/>
        <end position="135"/>
    </location>
</feature>
<comment type="PTM">
    <text evidence="7">Carboxylation is probably crucial for Mg(2+) binding and, consequently, for the gamma-phosphate positioning of ATP.</text>
</comment>
<feature type="domain" description="Mur ligase C-terminal" evidence="11">
    <location>
        <begin position="367"/>
        <end position="498"/>
    </location>
</feature>
<dbReference type="InterPro" id="IPR036615">
    <property type="entry name" value="Mur_ligase_C_dom_sf"/>
</dbReference>
<dbReference type="Gene3D" id="3.40.1190.10">
    <property type="entry name" value="Mur-like, catalytic domain"/>
    <property type="match status" value="1"/>
</dbReference>
<dbReference type="NCBIfam" id="NF001126">
    <property type="entry name" value="PRK00139.1-4"/>
    <property type="match status" value="1"/>
</dbReference>
<evidence type="ECO:0000256" key="8">
    <source>
        <dbReference type="RuleBase" id="RU004135"/>
    </source>
</evidence>
<dbReference type="PANTHER" id="PTHR23135:SF4">
    <property type="entry name" value="UDP-N-ACETYLMURAMOYL-L-ALANYL-D-GLUTAMATE--2,6-DIAMINOPIMELATE LIGASE MURE HOMOLOG, CHLOROPLASTIC"/>
    <property type="match status" value="1"/>
</dbReference>
<feature type="binding site" evidence="7">
    <location>
        <begin position="149"/>
        <end position="155"/>
    </location>
    <ligand>
        <name>ATP</name>
        <dbReference type="ChEBI" id="CHEBI:30616"/>
    </ligand>
</feature>
<dbReference type="SUPFAM" id="SSF53623">
    <property type="entry name" value="MurD-like peptide ligases, catalytic domain"/>
    <property type="match status" value="1"/>
</dbReference>
<feature type="binding site" evidence="7">
    <location>
        <position position="496"/>
    </location>
    <ligand>
        <name>meso-2,6-diaminopimelate</name>
        <dbReference type="ChEBI" id="CHEBI:57791"/>
    </ligand>
</feature>
<dbReference type="SUPFAM" id="SSF53244">
    <property type="entry name" value="MurD-like peptide ligases, peptide-binding domain"/>
    <property type="match status" value="1"/>
</dbReference>
<dbReference type="Gene3D" id="3.40.1390.10">
    <property type="entry name" value="MurE/MurF, N-terminal domain"/>
    <property type="match status" value="1"/>
</dbReference>
<dbReference type="PANTHER" id="PTHR23135">
    <property type="entry name" value="MUR LIGASE FAMILY MEMBER"/>
    <property type="match status" value="1"/>
</dbReference>
<comment type="catalytic activity">
    <reaction evidence="7">
        <text>UDP-N-acetyl-alpha-D-muramoyl-L-alanyl-D-glutamate + meso-2,6-diaminopimelate + ATP = UDP-N-acetyl-alpha-D-muramoyl-L-alanyl-gamma-D-glutamyl-meso-2,6-diaminopimelate + ADP + phosphate + H(+)</text>
        <dbReference type="Rhea" id="RHEA:23676"/>
        <dbReference type="ChEBI" id="CHEBI:15378"/>
        <dbReference type="ChEBI" id="CHEBI:30616"/>
        <dbReference type="ChEBI" id="CHEBI:43474"/>
        <dbReference type="ChEBI" id="CHEBI:57791"/>
        <dbReference type="ChEBI" id="CHEBI:83900"/>
        <dbReference type="ChEBI" id="CHEBI:83905"/>
        <dbReference type="ChEBI" id="CHEBI:456216"/>
        <dbReference type="EC" id="6.3.2.13"/>
    </reaction>
</comment>
<keyword evidence="7" id="KW-0963">Cytoplasm</keyword>
<dbReference type="Proteomes" id="UP001332243">
    <property type="component" value="Unassembled WGS sequence"/>
</dbReference>
<accession>A0ABU7RVV1</accession>
<comment type="function">
    <text evidence="7">Catalyzes the addition of meso-diaminopimelic acid to the nucleotide precursor UDP-N-acetylmuramoyl-L-alanyl-D-glutamate (UMAG) in the biosynthesis of bacterial cell-wall peptidoglycan.</text>
</comment>
<dbReference type="InterPro" id="IPR005761">
    <property type="entry name" value="UDP-N-AcMur-Glu-dNH2Pim_ligase"/>
</dbReference>
<name>A0ABU7RVV1_9ACTN</name>
<dbReference type="EC" id="6.3.2.13" evidence="7"/>
<feature type="binding site" evidence="7">
    <location>
        <begin position="442"/>
        <end position="445"/>
    </location>
    <ligand>
        <name>meso-2,6-diaminopimelate</name>
        <dbReference type="ChEBI" id="CHEBI:57791"/>
    </ligand>
</feature>
<dbReference type="NCBIfam" id="TIGR01085">
    <property type="entry name" value="murE"/>
    <property type="match status" value="1"/>
</dbReference>
<protein>
    <recommendedName>
        <fullName evidence="7">UDP-N-acetylmuramoyl-L-alanyl-D-glutamate--2,6-diaminopimelate ligase</fullName>
        <ecNumber evidence="7">6.3.2.13</ecNumber>
    </recommendedName>
    <alternativeName>
        <fullName evidence="7">Meso-A2pm-adding enzyme</fullName>
    </alternativeName>
    <alternativeName>
        <fullName evidence="7">Meso-diaminopimelate-adding enzyme</fullName>
    </alternativeName>
    <alternativeName>
        <fullName evidence="7">UDP-MurNAc-L-Ala-D-Glu:meso-diaminopimelate ligase</fullName>
    </alternativeName>
    <alternativeName>
        <fullName evidence="7">UDP-MurNAc-tripeptide synthetase</fullName>
    </alternativeName>
    <alternativeName>
        <fullName evidence="7">UDP-N-acetylmuramyl-tripeptide synthetase</fullName>
    </alternativeName>
</protein>
<feature type="binding site" evidence="7">
    <location>
        <begin position="191"/>
        <end position="192"/>
    </location>
    <ligand>
        <name>UDP-N-acetyl-alpha-D-muramoyl-L-alanyl-D-glutamate</name>
        <dbReference type="ChEBI" id="CHEBI:83900"/>
    </ligand>
</feature>
<keyword evidence="7" id="KW-0067">ATP-binding</keyword>
<reference evidence="13 14" key="1">
    <citation type="submission" date="2024-01" db="EMBL/GenBank/DDBJ databases">
        <title>Genome insights into Plantactinospora sonchi sp. nov.</title>
        <authorList>
            <person name="Wang L."/>
        </authorList>
    </citation>
    <scope>NUCLEOTIDE SEQUENCE [LARGE SCALE GENOMIC DNA]</scope>
    <source>
        <strain evidence="13 14">NEAU-QY2</strain>
    </source>
</reference>
<feature type="modified residue" description="N6-carboxylysine" evidence="7">
    <location>
        <position position="258"/>
    </location>
</feature>
<dbReference type="InterPro" id="IPR000713">
    <property type="entry name" value="Mur_ligase_N"/>
</dbReference>
<feature type="binding site" evidence="7">
    <location>
        <position position="226"/>
    </location>
    <ligand>
        <name>UDP-N-acetyl-alpha-D-muramoyl-L-alanyl-D-glutamate</name>
        <dbReference type="ChEBI" id="CHEBI:83900"/>
    </ligand>
</feature>
<proteinExistence type="inferred from homology"/>